<evidence type="ECO:0000256" key="4">
    <source>
        <dbReference type="ARBA" id="ARBA00022989"/>
    </source>
</evidence>
<dbReference type="GO" id="GO:0016020">
    <property type="term" value="C:membrane"/>
    <property type="evidence" value="ECO:0007669"/>
    <property type="project" value="UniProtKB-SubCell"/>
</dbReference>
<keyword evidence="5 6" id="KW-0472">Membrane</keyword>
<protein>
    <submittedName>
        <fullName evidence="7">Transmembrane protein 256</fullName>
    </submittedName>
</protein>
<dbReference type="Pfam" id="PF04241">
    <property type="entry name" value="DUF423"/>
    <property type="match status" value="1"/>
</dbReference>
<dbReference type="PANTHER" id="PTHR43461:SF1">
    <property type="entry name" value="TRANSMEMBRANE PROTEIN 256"/>
    <property type="match status" value="1"/>
</dbReference>
<dbReference type="Proteomes" id="UP000242188">
    <property type="component" value="Unassembled WGS sequence"/>
</dbReference>
<dbReference type="OrthoDB" id="269173at2759"/>
<evidence type="ECO:0000256" key="2">
    <source>
        <dbReference type="ARBA" id="ARBA00006208"/>
    </source>
</evidence>
<reference evidence="7 8" key="1">
    <citation type="journal article" date="2017" name="Nat. Ecol. Evol.">
        <title>Scallop genome provides insights into evolution of bilaterian karyotype and development.</title>
        <authorList>
            <person name="Wang S."/>
            <person name="Zhang J."/>
            <person name="Jiao W."/>
            <person name="Li J."/>
            <person name="Xun X."/>
            <person name="Sun Y."/>
            <person name="Guo X."/>
            <person name="Huan P."/>
            <person name="Dong B."/>
            <person name="Zhang L."/>
            <person name="Hu X."/>
            <person name="Sun X."/>
            <person name="Wang J."/>
            <person name="Zhao C."/>
            <person name="Wang Y."/>
            <person name="Wang D."/>
            <person name="Huang X."/>
            <person name="Wang R."/>
            <person name="Lv J."/>
            <person name="Li Y."/>
            <person name="Zhang Z."/>
            <person name="Liu B."/>
            <person name="Lu W."/>
            <person name="Hui Y."/>
            <person name="Liang J."/>
            <person name="Zhou Z."/>
            <person name="Hou R."/>
            <person name="Li X."/>
            <person name="Liu Y."/>
            <person name="Li H."/>
            <person name="Ning X."/>
            <person name="Lin Y."/>
            <person name="Zhao L."/>
            <person name="Xing Q."/>
            <person name="Dou J."/>
            <person name="Li Y."/>
            <person name="Mao J."/>
            <person name="Guo H."/>
            <person name="Dou H."/>
            <person name="Li T."/>
            <person name="Mu C."/>
            <person name="Jiang W."/>
            <person name="Fu Q."/>
            <person name="Fu X."/>
            <person name="Miao Y."/>
            <person name="Liu J."/>
            <person name="Yu Q."/>
            <person name="Li R."/>
            <person name="Liao H."/>
            <person name="Li X."/>
            <person name="Kong Y."/>
            <person name="Jiang Z."/>
            <person name="Chourrout D."/>
            <person name="Li R."/>
            <person name="Bao Z."/>
        </authorList>
    </citation>
    <scope>NUCLEOTIDE SEQUENCE [LARGE SCALE GENOMIC DNA]</scope>
    <source>
        <strain evidence="7 8">PY_sf001</strain>
    </source>
</reference>
<evidence type="ECO:0000256" key="6">
    <source>
        <dbReference type="SAM" id="Phobius"/>
    </source>
</evidence>
<evidence type="ECO:0000313" key="7">
    <source>
        <dbReference type="EMBL" id="OWF49687.1"/>
    </source>
</evidence>
<accession>A0A210QLS4</accession>
<evidence type="ECO:0000256" key="3">
    <source>
        <dbReference type="ARBA" id="ARBA00022692"/>
    </source>
</evidence>
<feature type="transmembrane region" description="Helical" evidence="6">
    <location>
        <begin position="100"/>
        <end position="121"/>
    </location>
</feature>
<keyword evidence="8" id="KW-1185">Reference proteome</keyword>
<sequence length="148" mass="16164">MQSVTDSVKTLYNFLPAVLPKQIKEVETVIIRESTMALAGRNFVRLAGLSGSVAVCMAAYGAHGMSKAEEKKKRIYDIGNNFHLIHSVALLGTPLCNRPILVGGLMTMGTLVFCGSCYVYSLTGNDRIRYVTPYGGMMLIVAWLLMVL</sequence>
<dbReference type="InterPro" id="IPR006696">
    <property type="entry name" value="DUF423"/>
</dbReference>
<feature type="transmembrane region" description="Helical" evidence="6">
    <location>
        <begin position="43"/>
        <end position="63"/>
    </location>
</feature>
<dbReference type="STRING" id="6573.A0A210QLS4"/>
<comment type="similarity">
    <text evidence="2">Belongs to the TMEM256 family.</text>
</comment>
<dbReference type="PANTHER" id="PTHR43461">
    <property type="entry name" value="TRANSMEMBRANE PROTEIN 256"/>
    <property type="match status" value="1"/>
</dbReference>
<organism evidence="7 8">
    <name type="scientific">Mizuhopecten yessoensis</name>
    <name type="common">Japanese scallop</name>
    <name type="synonym">Patinopecten yessoensis</name>
    <dbReference type="NCBI Taxonomy" id="6573"/>
    <lineage>
        <taxon>Eukaryota</taxon>
        <taxon>Metazoa</taxon>
        <taxon>Spiralia</taxon>
        <taxon>Lophotrochozoa</taxon>
        <taxon>Mollusca</taxon>
        <taxon>Bivalvia</taxon>
        <taxon>Autobranchia</taxon>
        <taxon>Pteriomorphia</taxon>
        <taxon>Pectinida</taxon>
        <taxon>Pectinoidea</taxon>
        <taxon>Pectinidae</taxon>
        <taxon>Mizuhopecten</taxon>
    </lineage>
</organism>
<feature type="transmembrane region" description="Helical" evidence="6">
    <location>
        <begin position="128"/>
        <end position="146"/>
    </location>
</feature>
<keyword evidence="3 6" id="KW-0812">Transmembrane</keyword>
<proteinExistence type="inferred from homology"/>
<name>A0A210QLS4_MIZYE</name>
<comment type="caution">
    <text evidence="7">The sequence shown here is derived from an EMBL/GenBank/DDBJ whole genome shotgun (WGS) entry which is preliminary data.</text>
</comment>
<evidence type="ECO:0000256" key="5">
    <source>
        <dbReference type="ARBA" id="ARBA00023136"/>
    </source>
</evidence>
<evidence type="ECO:0000313" key="8">
    <source>
        <dbReference type="Proteomes" id="UP000242188"/>
    </source>
</evidence>
<evidence type="ECO:0000256" key="1">
    <source>
        <dbReference type="ARBA" id="ARBA00004141"/>
    </source>
</evidence>
<dbReference type="AlphaFoldDB" id="A0A210QLS4"/>
<comment type="subcellular location">
    <subcellularLocation>
        <location evidence="1">Membrane</location>
        <topology evidence="1">Multi-pass membrane protein</topology>
    </subcellularLocation>
</comment>
<gene>
    <name evidence="7" type="ORF">KP79_PYT20692</name>
</gene>
<keyword evidence="4 6" id="KW-1133">Transmembrane helix</keyword>
<dbReference type="EMBL" id="NEDP02002997">
    <property type="protein sequence ID" value="OWF49687.1"/>
    <property type="molecule type" value="Genomic_DNA"/>
</dbReference>